<evidence type="ECO:0000256" key="1">
    <source>
        <dbReference type="SAM" id="SignalP"/>
    </source>
</evidence>
<dbReference type="RefSeq" id="WP_379087540.1">
    <property type="nucleotide sequence ID" value="NZ_JBHTJO010000001.1"/>
</dbReference>
<proteinExistence type="predicted"/>
<keyword evidence="3" id="KW-1185">Reference proteome</keyword>
<evidence type="ECO:0000313" key="3">
    <source>
        <dbReference type="Proteomes" id="UP001597102"/>
    </source>
</evidence>
<protein>
    <submittedName>
        <fullName evidence="2">PepSY domain-containing protein</fullName>
    </submittedName>
</protein>
<evidence type="ECO:0000313" key="2">
    <source>
        <dbReference type="EMBL" id="MFD0986779.1"/>
    </source>
</evidence>
<feature type="signal peptide" evidence="1">
    <location>
        <begin position="1"/>
        <end position="27"/>
    </location>
</feature>
<gene>
    <name evidence="2" type="ORF">ACFQ2F_06670</name>
</gene>
<comment type="caution">
    <text evidence="2">The sequence shown here is derived from an EMBL/GenBank/DDBJ whole genome shotgun (WGS) entry which is preliminary data.</text>
</comment>
<name>A0ABW3J900_9HYPH</name>
<accession>A0ABW3J900</accession>
<dbReference type="EMBL" id="JBHTJO010000001">
    <property type="protein sequence ID" value="MFD0986779.1"/>
    <property type="molecule type" value="Genomic_DNA"/>
</dbReference>
<feature type="chain" id="PRO_5045143193" evidence="1">
    <location>
        <begin position="28"/>
        <end position="98"/>
    </location>
</feature>
<reference evidence="3" key="1">
    <citation type="journal article" date="2019" name="Int. J. Syst. Evol. Microbiol.">
        <title>The Global Catalogue of Microorganisms (GCM) 10K type strain sequencing project: providing services to taxonomists for standard genome sequencing and annotation.</title>
        <authorList>
            <consortium name="The Broad Institute Genomics Platform"/>
            <consortium name="The Broad Institute Genome Sequencing Center for Infectious Disease"/>
            <person name="Wu L."/>
            <person name="Ma J."/>
        </authorList>
    </citation>
    <scope>NUCLEOTIDE SEQUENCE [LARGE SCALE GENOMIC DNA]</scope>
    <source>
        <strain evidence="3">CCUG 61697</strain>
    </source>
</reference>
<keyword evidence="1" id="KW-0732">Signal</keyword>
<organism evidence="2 3">
    <name type="scientific">Methyloligella solikamskensis</name>
    <dbReference type="NCBI Taxonomy" id="1177756"/>
    <lineage>
        <taxon>Bacteria</taxon>
        <taxon>Pseudomonadati</taxon>
        <taxon>Pseudomonadota</taxon>
        <taxon>Alphaproteobacteria</taxon>
        <taxon>Hyphomicrobiales</taxon>
        <taxon>Hyphomicrobiaceae</taxon>
        <taxon>Methyloligella</taxon>
    </lineage>
</organism>
<dbReference type="Proteomes" id="UP001597102">
    <property type="component" value="Unassembled WGS sequence"/>
</dbReference>
<sequence length="98" mass="10658">MWRLLRHSIAPLLFGVLVSLWAGPAAAECLPWSAAGPVIQKNGLIPAGRIYNQIQSKHKGQIIKATLCRNGNSFRYKFTVLGAKGDVKTVSVDARTGR</sequence>